<organism evidence="10 11">
    <name type="scientific">Clostridium tetani</name>
    <dbReference type="NCBI Taxonomy" id="1513"/>
    <lineage>
        <taxon>Bacteria</taxon>
        <taxon>Bacillati</taxon>
        <taxon>Bacillota</taxon>
        <taxon>Clostridia</taxon>
        <taxon>Eubacteriales</taxon>
        <taxon>Clostridiaceae</taxon>
        <taxon>Clostridium</taxon>
    </lineage>
</organism>
<dbReference type="Pfam" id="PF04085">
    <property type="entry name" value="MreC"/>
    <property type="match status" value="1"/>
</dbReference>
<dbReference type="PANTHER" id="PTHR34138:SF1">
    <property type="entry name" value="CELL SHAPE-DETERMINING PROTEIN MREC"/>
    <property type="match status" value="1"/>
</dbReference>
<evidence type="ECO:0000313" key="12">
    <source>
        <dbReference type="Proteomes" id="UP001321763"/>
    </source>
</evidence>
<evidence type="ECO:0000256" key="7">
    <source>
        <dbReference type="SAM" id="Phobius"/>
    </source>
</evidence>
<keyword evidence="6" id="KW-0175">Coiled coil</keyword>
<keyword evidence="7" id="KW-1133">Transmembrane helix</keyword>
<dbReference type="InterPro" id="IPR042175">
    <property type="entry name" value="Cell/Rod_MreC_2"/>
</dbReference>
<evidence type="ECO:0000259" key="8">
    <source>
        <dbReference type="Pfam" id="PF04085"/>
    </source>
</evidence>
<evidence type="ECO:0000256" key="2">
    <source>
        <dbReference type="ARBA" id="ARBA00013855"/>
    </source>
</evidence>
<evidence type="ECO:0000313" key="11">
    <source>
        <dbReference type="Proteomes" id="UP000290921"/>
    </source>
</evidence>
<dbReference type="EMBL" id="QMAP01000002">
    <property type="protein sequence ID" value="RXI50127.1"/>
    <property type="molecule type" value="Genomic_DNA"/>
</dbReference>
<reference evidence="10 11" key="1">
    <citation type="submission" date="2018-06" db="EMBL/GenBank/DDBJ databases">
        <title>Genome conservation of Clostridium tetani.</title>
        <authorList>
            <person name="Bruggemann H."/>
            <person name="Popoff M.R."/>
        </authorList>
    </citation>
    <scope>NUCLEOTIDE SEQUENCE [LARGE SCALE GENOMIC DNA]</scope>
    <source>
        <strain evidence="10 11">2017.061</strain>
    </source>
</reference>
<keyword evidence="7" id="KW-0472">Membrane</keyword>
<name>A0A4Q0VG98_CLOTA</name>
<dbReference type="RefSeq" id="WP_129009402.1">
    <property type="nucleotide sequence ID" value="NZ_AP026806.1"/>
</dbReference>
<evidence type="ECO:0000256" key="3">
    <source>
        <dbReference type="ARBA" id="ARBA00022960"/>
    </source>
</evidence>
<dbReference type="Proteomes" id="UP000290921">
    <property type="component" value="Unassembled WGS sequence"/>
</dbReference>
<protein>
    <recommendedName>
        <fullName evidence="2 5">Cell shape-determining protein MreC</fullName>
    </recommendedName>
    <alternativeName>
        <fullName evidence="4 5">Cell shape protein MreC</fullName>
    </alternativeName>
</protein>
<feature type="transmembrane region" description="Helical" evidence="7">
    <location>
        <begin position="7"/>
        <end position="27"/>
    </location>
</feature>
<dbReference type="InterPro" id="IPR055342">
    <property type="entry name" value="MreC_beta-barrel_core"/>
</dbReference>
<dbReference type="GO" id="GO:0008360">
    <property type="term" value="P:regulation of cell shape"/>
    <property type="evidence" value="ECO:0007669"/>
    <property type="project" value="UniProtKB-KW"/>
</dbReference>
<keyword evidence="3 5" id="KW-0133">Cell shape</keyword>
<dbReference type="PANTHER" id="PTHR34138">
    <property type="entry name" value="CELL SHAPE-DETERMINING PROTEIN MREC"/>
    <property type="match status" value="1"/>
</dbReference>
<evidence type="ECO:0000256" key="4">
    <source>
        <dbReference type="ARBA" id="ARBA00032089"/>
    </source>
</evidence>
<proteinExistence type="inferred from homology"/>
<gene>
    <name evidence="9" type="primary">mreC</name>
    <name evidence="10" type="ORF">DP130_03875</name>
    <name evidence="9" type="ORF">K234311028_20360</name>
</gene>
<evidence type="ECO:0000256" key="5">
    <source>
        <dbReference type="PIRNR" id="PIRNR038471"/>
    </source>
</evidence>
<feature type="domain" description="Rod shape-determining protein MreC beta-barrel core" evidence="8">
    <location>
        <begin position="121"/>
        <end position="272"/>
    </location>
</feature>
<evidence type="ECO:0000256" key="6">
    <source>
        <dbReference type="SAM" id="Coils"/>
    </source>
</evidence>
<feature type="coiled-coil region" evidence="6">
    <location>
        <begin position="67"/>
        <end position="111"/>
    </location>
</feature>
<dbReference type="InterPro" id="IPR042177">
    <property type="entry name" value="Cell/Rod_1"/>
</dbReference>
<dbReference type="NCBIfam" id="TIGR00219">
    <property type="entry name" value="mreC"/>
    <property type="match status" value="1"/>
</dbReference>
<sequence>MKFIKNKLAVTIVILSVTFLILIGYSIKRNKVSIAESGTGKAINSVQGVFYKTNRGIKNFFYVIFNYSDIKTDYEELKLQNEKLKDKELAYDTLKEENNKLREMLNFKRQAEGYEYVGCDIIGKSGGVYLDGFTINKGFKDGIEKQMIAVTNQGLVGQVISVGENWAKVQTLSNENMAVSGIVQSTRENMGVVKGFKDSNNNQLAKLYYLPLESKIKKGDIILTSGLDGGLYPKGIKIGYVIDIEEDKGKVMKNAVIQPYVNFSKLEEVFIVVPKEKLNIKH</sequence>
<accession>A0A4Q0VG98</accession>
<dbReference type="Gene3D" id="2.40.10.340">
    <property type="entry name" value="Rod shape-determining protein MreC, domain 1"/>
    <property type="match status" value="1"/>
</dbReference>
<evidence type="ECO:0000313" key="9">
    <source>
        <dbReference type="EMBL" id="BDR81790.1"/>
    </source>
</evidence>
<dbReference type="Proteomes" id="UP001321763">
    <property type="component" value="Chromosome"/>
</dbReference>
<evidence type="ECO:0000313" key="10">
    <source>
        <dbReference type="EMBL" id="RXI50127.1"/>
    </source>
</evidence>
<comment type="function">
    <text evidence="5">Involved in formation and maintenance of cell shape.</text>
</comment>
<dbReference type="AlphaFoldDB" id="A0A4Q0VG98"/>
<dbReference type="EMBL" id="AP026818">
    <property type="protein sequence ID" value="BDR81790.1"/>
    <property type="molecule type" value="Genomic_DNA"/>
</dbReference>
<reference evidence="9 12" key="2">
    <citation type="submission" date="2022-09" db="EMBL/GenBank/DDBJ databases">
        <title>complete genome sequences of Clostridium tetani str. KHSU-234311-028 isolated from soil.</title>
        <authorList>
            <person name="Sekizuka T."/>
            <person name="Shitada C."/>
            <person name="Takahashi M."/>
            <person name="Kuroda M."/>
        </authorList>
    </citation>
    <scope>NUCLEOTIDE SEQUENCE [LARGE SCALE GENOMIC DNA]</scope>
    <source>
        <strain evidence="9 12">KHSU-234311-028</strain>
    </source>
</reference>
<dbReference type="Gene3D" id="2.40.10.350">
    <property type="entry name" value="Rod shape-determining protein MreC, domain 2"/>
    <property type="match status" value="1"/>
</dbReference>
<keyword evidence="7" id="KW-0812">Transmembrane</keyword>
<evidence type="ECO:0000256" key="1">
    <source>
        <dbReference type="ARBA" id="ARBA00009369"/>
    </source>
</evidence>
<dbReference type="InterPro" id="IPR007221">
    <property type="entry name" value="MreC"/>
</dbReference>
<comment type="similarity">
    <text evidence="1 5">Belongs to the MreC family.</text>
</comment>
<dbReference type="PIRSF" id="PIRSF038471">
    <property type="entry name" value="MreC"/>
    <property type="match status" value="1"/>
</dbReference>
<dbReference type="GO" id="GO:0005886">
    <property type="term" value="C:plasma membrane"/>
    <property type="evidence" value="ECO:0007669"/>
    <property type="project" value="TreeGrafter"/>
</dbReference>